<dbReference type="EMBL" id="RCHU01001132">
    <property type="protein sequence ID" value="TKR75227.1"/>
    <property type="molecule type" value="Genomic_DNA"/>
</dbReference>
<feature type="region of interest" description="Disordered" evidence="1">
    <location>
        <begin position="90"/>
        <end position="149"/>
    </location>
</feature>
<evidence type="ECO:0000256" key="1">
    <source>
        <dbReference type="SAM" id="MobiDB-lite"/>
    </source>
</evidence>
<proteinExistence type="predicted"/>
<dbReference type="PANTHER" id="PTHR34961:SF1">
    <property type="entry name" value="ROOT MERISTEM GROWTH FACTOR 10"/>
    <property type="match status" value="1"/>
</dbReference>
<keyword evidence="2" id="KW-0732">Signal</keyword>
<evidence type="ECO:0000313" key="3">
    <source>
        <dbReference type="EMBL" id="TKR75227.1"/>
    </source>
</evidence>
<dbReference type="InterPro" id="IPR053313">
    <property type="entry name" value="RGF"/>
</dbReference>
<evidence type="ECO:0000256" key="2">
    <source>
        <dbReference type="SAM" id="SignalP"/>
    </source>
</evidence>
<feature type="chain" id="PRO_5020788626" evidence="2">
    <location>
        <begin position="25"/>
        <end position="149"/>
    </location>
</feature>
<reference evidence="3" key="1">
    <citation type="submission" date="2018-10" db="EMBL/GenBank/DDBJ databases">
        <title>Population genomic analysis revealed the cold adaptation of white poplar.</title>
        <authorList>
            <person name="Liu Y.-J."/>
        </authorList>
    </citation>
    <scope>NUCLEOTIDE SEQUENCE [LARGE SCALE GENOMIC DNA]</scope>
    <source>
        <strain evidence="3">PAL-ZL1</strain>
    </source>
</reference>
<name>A0A4U5MYL1_POPAL</name>
<feature type="compositionally biased region" description="Basic and acidic residues" evidence="1">
    <location>
        <begin position="90"/>
        <end position="114"/>
    </location>
</feature>
<dbReference type="PANTHER" id="PTHR34961">
    <property type="entry name" value="TRANSMEMBRANE PROTEIN"/>
    <property type="match status" value="1"/>
</dbReference>
<organism evidence="3">
    <name type="scientific">Populus alba</name>
    <name type="common">White poplar</name>
    <dbReference type="NCBI Taxonomy" id="43335"/>
    <lineage>
        <taxon>Eukaryota</taxon>
        <taxon>Viridiplantae</taxon>
        <taxon>Streptophyta</taxon>
        <taxon>Embryophyta</taxon>
        <taxon>Tracheophyta</taxon>
        <taxon>Spermatophyta</taxon>
        <taxon>Magnoliopsida</taxon>
        <taxon>eudicotyledons</taxon>
        <taxon>Gunneridae</taxon>
        <taxon>Pentapetalae</taxon>
        <taxon>rosids</taxon>
        <taxon>fabids</taxon>
        <taxon>Malpighiales</taxon>
        <taxon>Salicaceae</taxon>
        <taxon>Saliceae</taxon>
        <taxon>Populus</taxon>
    </lineage>
</organism>
<gene>
    <name evidence="3" type="ORF">D5086_0000287460</name>
</gene>
<sequence>MSVITYPCYFLLSLLCLSLHACTARPLADINNKPEKKFHIIPYQNDQKEISVTTVPTVESSSSKEFGAAKKDSIAKTQLGDNIYAQKLKDSKAKQKLDSVDEIEKNPGADKKESLVSVSWRVPQKKRGERHPGFNLDYSPPETHPPSHN</sequence>
<feature type="signal peptide" evidence="2">
    <location>
        <begin position="1"/>
        <end position="24"/>
    </location>
</feature>
<accession>A0A4U5MYL1</accession>
<dbReference type="AlphaFoldDB" id="A0A4U5MYL1"/>
<comment type="caution">
    <text evidence="3">The sequence shown here is derived from an EMBL/GenBank/DDBJ whole genome shotgun (WGS) entry which is preliminary data.</text>
</comment>
<protein>
    <submittedName>
        <fullName evidence="3">Uncharacterized protein</fullName>
    </submittedName>
</protein>